<dbReference type="AlphaFoldDB" id="A0A6A6E048"/>
<evidence type="ECO:0000256" key="1">
    <source>
        <dbReference type="SAM" id="Phobius"/>
    </source>
</evidence>
<accession>A0A6A6E048</accession>
<name>A0A6A6E048_9PEZI</name>
<reference evidence="2" key="1">
    <citation type="journal article" date="2020" name="Stud. Mycol.">
        <title>101 Dothideomycetes genomes: a test case for predicting lifestyles and emergence of pathogens.</title>
        <authorList>
            <person name="Haridas S."/>
            <person name="Albert R."/>
            <person name="Binder M."/>
            <person name="Bloem J."/>
            <person name="Labutti K."/>
            <person name="Salamov A."/>
            <person name="Andreopoulos B."/>
            <person name="Baker S."/>
            <person name="Barry K."/>
            <person name="Bills G."/>
            <person name="Bluhm B."/>
            <person name="Cannon C."/>
            <person name="Castanera R."/>
            <person name="Culley D."/>
            <person name="Daum C."/>
            <person name="Ezra D."/>
            <person name="Gonzalez J."/>
            <person name="Henrissat B."/>
            <person name="Kuo A."/>
            <person name="Liang C."/>
            <person name="Lipzen A."/>
            <person name="Lutzoni F."/>
            <person name="Magnuson J."/>
            <person name="Mondo S."/>
            <person name="Nolan M."/>
            <person name="Ohm R."/>
            <person name="Pangilinan J."/>
            <person name="Park H.-J."/>
            <person name="Ramirez L."/>
            <person name="Alfaro M."/>
            <person name="Sun H."/>
            <person name="Tritt A."/>
            <person name="Yoshinaga Y."/>
            <person name="Zwiers L.-H."/>
            <person name="Turgeon B."/>
            <person name="Goodwin S."/>
            <person name="Spatafora J."/>
            <person name="Crous P."/>
            <person name="Grigoriev I."/>
        </authorList>
    </citation>
    <scope>NUCLEOTIDE SEQUENCE</scope>
    <source>
        <strain evidence="2">CBS 207.26</strain>
    </source>
</reference>
<evidence type="ECO:0000313" key="2">
    <source>
        <dbReference type="EMBL" id="KAF2184623.1"/>
    </source>
</evidence>
<sequence length="328" mass="36762">MEASCYSPPEVEKCAFNELFSLDGPAVDIVGVSDYGTTLAGENGIDHRIHLPFCGPGIQCYSLEAVESKYSALDDSNTDAKQRAPDPLYRLARHREHTQRSTTPIIMVVYGAGRKKLSRLLQRTPQISTEEPDSIIATLNSIYGIIYLPRPRRRRLLHTSLLATGQLMCCAIVRNYEVCHGTPKSWQVPLIPDSQPFLSSLTPLLEHLQNLSTFFFVLLALIYGVLATLQYDTNQIDQLQRRFLFIGIMAGAVIALPSLTKPNEGLALASPLAICTTCALTFSAAVHWFWRTFLTPPKKRLDSTIDRWAREAVEMDTKEHIVKFQEII</sequence>
<proteinExistence type="predicted"/>
<feature type="transmembrane region" description="Helical" evidence="1">
    <location>
        <begin position="266"/>
        <end position="290"/>
    </location>
</feature>
<dbReference type="OrthoDB" id="3694787at2759"/>
<keyword evidence="3" id="KW-1185">Reference proteome</keyword>
<keyword evidence="1" id="KW-0472">Membrane</keyword>
<gene>
    <name evidence="2" type="ORF">K469DRAFT_708808</name>
</gene>
<dbReference type="EMBL" id="ML994637">
    <property type="protein sequence ID" value="KAF2184623.1"/>
    <property type="molecule type" value="Genomic_DNA"/>
</dbReference>
<feature type="transmembrane region" description="Helical" evidence="1">
    <location>
        <begin position="211"/>
        <end position="231"/>
    </location>
</feature>
<keyword evidence="1" id="KW-1133">Transmembrane helix</keyword>
<protein>
    <submittedName>
        <fullName evidence="2">Uncharacterized protein</fullName>
    </submittedName>
</protein>
<feature type="transmembrane region" description="Helical" evidence="1">
    <location>
        <begin position="243"/>
        <end position="260"/>
    </location>
</feature>
<dbReference type="Proteomes" id="UP000800200">
    <property type="component" value="Unassembled WGS sequence"/>
</dbReference>
<keyword evidence="1" id="KW-0812">Transmembrane</keyword>
<evidence type="ECO:0000313" key="3">
    <source>
        <dbReference type="Proteomes" id="UP000800200"/>
    </source>
</evidence>
<organism evidence="2 3">
    <name type="scientific">Zopfia rhizophila CBS 207.26</name>
    <dbReference type="NCBI Taxonomy" id="1314779"/>
    <lineage>
        <taxon>Eukaryota</taxon>
        <taxon>Fungi</taxon>
        <taxon>Dikarya</taxon>
        <taxon>Ascomycota</taxon>
        <taxon>Pezizomycotina</taxon>
        <taxon>Dothideomycetes</taxon>
        <taxon>Dothideomycetes incertae sedis</taxon>
        <taxon>Zopfiaceae</taxon>
        <taxon>Zopfia</taxon>
    </lineage>
</organism>